<dbReference type="SUPFAM" id="SSF51445">
    <property type="entry name" value="(Trans)glycosidases"/>
    <property type="match status" value="1"/>
</dbReference>
<accession>A0ABS1B7W5</accession>
<sequence length="552" mass="58512">MPPSPRGPHPALRRWGPVALLVLAALVAAWIAIPRLTGDGSPEAPRAAPAPDPADQLLAEGYDPTPGTFSLPDAADDAEEPISVQLRESRSAATWGGNLGLSFEATDLADPAWDSGDSNLDEMLDALDRPVLRFGGNSVDRRMWWTSSDEPAPDWAQATVTPDDLDRVARVAKRADASVTLTVDLGHEDPRRAADMVRYAKKAFGTHLLAVSIGNEPNGFHHPHQKQLAVRDASWGPEEYTSQLEMYARAIEKESPDTPIAGPGTYDAPWWRAFAGSDVRHKAALTMHWYPLWDCDGPATSIANPTVEDLTSPKLRTQARKIIGMGEDVASAEGLPLWMEETGPTSCAGTNETSRTHAQALWTSDYALTAAESGVERMAFHTTLGACRGGAPMSPLCARGTVDDPDPILEGRTSFLSLVQLGQIPAGRVLTPTVSGDGKIMVHGVLSSNGTLSIIIVDMRDPSGEQHPRSVRINAPSSIGQDVPDSWHPEQGSLLTGASPEAHTSTLGAMSPVDADLEAATLARGHPLTLDSAPGSTTVIRLAPGAKGSAAS</sequence>
<name>A0ABS1B7W5_9MICO</name>
<keyword evidence="2" id="KW-0812">Transmembrane</keyword>
<evidence type="ECO:0000313" key="4">
    <source>
        <dbReference type="Proteomes" id="UP000612352"/>
    </source>
</evidence>
<reference evidence="3 4" key="1">
    <citation type="submission" date="2020-12" db="EMBL/GenBank/DDBJ databases">
        <title>Brachybacterium sp. MASK1Z-5, whole genome shotgun sequence.</title>
        <authorList>
            <person name="Tuo L."/>
        </authorList>
    </citation>
    <scope>NUCLEOTIDE SEQUENCE [LARGE SCALE GENOMIC DNA]</scope>
    <source>
        <strain evidence="3 4">MASK1Z-5</strain>
    </source>
</reference>
<dbReference type="RefSeq" id="WP_200501383.1">
    <property type="nucleotide sequence ID" value="NZ_JAEDAJ010000002.1"/>
</dbReference>
<feature type="region of interest" description="Disordered" evidence="1">
    <location>
        <begin position="40"/>
        <end position="74"/>
    </location>
</feature>
<evidence type="ECO:0000313" key="3">
    <source>
        <dbReference type="EMBL" id="MBK0330724.1"/>
    </source>
</evidence>
<keyword evidence="2" id="KW-0472">Membrane</keyword>
<evidence type="ECO:0000256" key="1">
    <source>
        <dbReference type="SAM" id="MobiDB-lite"/>
    </source>
</evidence>
<dbReference type="Gene3D" id="3.20.20.80">
    <property type="entry name" value="Glycosidases"/>
    <property type="match status" value="1"/>
</dbReference>
<dbReference type="PANTHER" id="PTHR36183">
    <property type="entry name" value="BETA-GLUCURONIDASE"/>
    <property type="match status" value="1"/>
</dbReference>
<proteinExistence type="predicted"/>
<keyword evidence="4" id="KW-1185">Reference proteome</keyword>
<comment type="caution">
    <text evidence="3">The sequence shown here is derived from an EMBL/GenBank/DDBJ whole genome shotgun (WGS) entry which is preliminary data.</text>
</comment>
<feature type="region of interest" description="Disordered" evidence="1">
    <location>
        <begin position="475"/>
        <end position="507"/>
    </location>
</feature>
<dbReference type="InterPro" id="IPR017853">
    <property type="entry name" value="GH"/>
</dbReference>
<protein>
    <submittedName>
        <fullName evidence="3">Uncharacterized protein</fullName>
    </submittedName>
</protein>
<gene>
    <name evidence="3" type="ORF">I8D64_04845</name>
</gene>
<dbReference type="PANTHER" id="PTHR36183:SF2">
    <property type="entry name" value="BETA-GLUCURONIDASE C-TERMINAL DOMAIN-CONTAINING PROTEIN"/>
    <property type="match status" value="1"/>
</dbReference>
<dbReference type="Proteomes" id="UP000612352">
    <property type="component" value="Unassembled WGS sequence"/>
</dbReference>
<evidence type="ECO:0000256" key="2">
    <source>
        <dbReference type="SAM" id="Phobius"/>
    </source>
</evidence>
<organism evidence="3 4">
    <name type="scientific">Brachybacterium halotolerans</name>
    <dbReference type="NCBI Taxonomy" id="2795215"/>
    <lineage>
        <taxon>Bacteria</taxon>
        <taxon>Bacillati</taxon>
        <taxon>Actinomycetota</taxon>
        <taxon>Actinomycetes</taxon>
        <taxon>Micrococcales</taxon>
        <taxon>Dermabacteraceae</taxon>
        <taxon>Brachybacterium</taxon>
    </lineage>
</organism>
<feature type="transmembrane region" description="Helical" evidence="2">
    <location>
        <begin position="12"/>
        <end position="33"/>
    </location>
</feature>
<dbReference type="InterPro" id="IPR052974">
    <property type="entry name" value="GH79_Enzymes"/>
</dbReference>
<keyword evidence="2" id="KW-1133">Transmembrane helix</keyword>
<dbReference type="EMBL" id="JAEDAJ010000002">
    <property type="protein sequence ID" value="MBK0330724.1"/>
    <property type="molecule type" value="Genomic_DNA"/>
</dbReference>